<feature type="transmembrane region" description="Helical" evidence="1">
    <location>
        <begin position="35"/>
        <end position="60"/>
    </location>
</feature>
<sequence>MSSEHMDLETINGFHYLVLAKDDHQEMAARYLGQVYQLVVGVFTLWAFLNSTLDAVHLVIANRRQSVRWICLIQAISGATYGSILVSISLPGGTGCHTLIYIGGPLLTISTICTDAVLIMKAYIAHGRSRSILYLGIFLVVLQFAPLFVVLRKTKVYMTIYYGCLAELPNYYPWLRLGLDLPINLLFSVAFLHVVVSNYSRYGSDAWRRLSREGIMYMLYAAIINIVTAAIVATRLLGKYSQYIYLLDWYLSSYLILVQQERAISNGGSGGSAGTPVAAPQNSPLEAVVHTETTFFSLRKRFLGAFSRVALPSKRPLYQSLEN</sequence>
<accession>A0A4P9XI14</accession>
<dbReference type="EMBL" id="KZ993160">
    <property type="protein sequence ID" value="RKP05354.1"/>
    <property type="molecule type" value="Genomic_DNA"/>
</dbReference>
<keyword evidence="3" id="KW-1185">Reference proteome</keyword>
<keyword evidence="1" id="KW-0812">Transmembrane</keyword>
<evidence type="ECO:0000313" key="3">
    <source>
        <dbReference type="Proteomes" id="UP000271241"/>
    </source>
</evidence>
<dbReference type="AlphaFoldDB" id="A0A4P9XI14"/>
<reference evidence="3" key="1">
    <citation type="journal article" date="2018" name="Nat. Microbiol.">
        <title>Leveraging single-cell genomics to expand the fungal tree of life.</title>
        <authorList>
            <person name="Ahrendt S.R."/>
            <person name="Quandt C.A."/>
            <person name="Ciobanu D."/>
            <person name="Clum A."/>
            <person name="Salamov A."/>
            <person name="Andreopoulos B."/>
            <person name="Cheng J.F."/>
            <person name="Woyke T."/>
            <person name="Pelin A."/>
            <person name="Henrissat B."/>
            <person name="Reynolds N.K."/>
            <person name="Benny G.L."/>
            <person name="Smith M.E."/>
            <person name="James T.Y."/>
            <person name="Grigoriev I.V."/>
        </authorList>
    </citation>
    <scope>NUCLEOTIDE SEQUENCE [LARGE SCALE GENOMIC DNA]</scope>
    <source>
        <strain evidence="3">RSA 1356</strain>
    </source>
</reference>
<feature type="transmembrane region" description="Helical" evidence="1">
    <location>
        <begin position="100"/>
        <end position="120"/>
    </location>
</feature>
<keyword evidence="1" id="KW-1133">Transmembrane helix</keyword>
<keyword evidence="1" id="KW-0472">Membrane</keyword>
<gene>
    <name evidence="2" type="ORF">THASP1DRAFT_32806</name>
</gene>
<feature type="transmembrane region" description="Helical" evidence="1">
    <location>
        <begin position="132"/>
        <end position="151"/>
    </location>
</feature>
<protein>
    <submittedName>
        <fullName evidence="2">Uncharacterized protein</fullName>
    </submittedName>
</protein>
<proteinExistence type="predicted"/>
<dbReference type="Proteomes" id="UP000271241">
    <property type="component" value="Unassembled WGS sequence"/>
</dbReference>
<organism evidence="2 3">
    <name type="scientific">Thamnocephalis sphaerospora</name>
    <dbReference type="NCBI Taxonomy" id="78915"/>
    <lineage>
        <taxon>Eukaryota</taxon>
        <taxon>Fungi</taxon>
        <taxon>Fungi incertae sedis</taxon>
        <taxon>Zoopagomycota</taxon>
        <taxon>Zoopagomycotina</taxon>
        <taxon>Zoopagomycetes</taxon>
        <taxon>Zoopagales</taxon>
        <taxon>Sigmoideomycetaceae</taxon>
        <taxon>Thamnocephalis</taxon>
    </lineage>
</organism>
<feature type="transmembrane region" description="Helical" evidence="1">
    <location>
        <begin position="67"/>
        <end position="88"/>
    </location>
</feature>
<feature type="transmembrane region" description="Helical" evidence="1">
    <location>
        <begin position="171"/>
        <end position="196"/>
    </location>
</feature>
<evidence type="ECO:0000313" key="2">
    <source>
        <dbReference type="EMBL" id="RKP05354.1"/>
    </source>
</evidence>
<feature type="transmembrane region" description="Helical" evidence="1">
    <location>
        <begin position="217"/>
        <end position="237"/>
    </location>
</feature>
<evidence type="ECO:0000256" key="1">
    <source>
        <dbReference type="SAM" id="Phobius"/>
    </source>
</evidence>
<name>A0A4P9XI14_9FUNG</name>